<dbReference type="EMBL" id="JAFHKK010000003">
    <property type="protein sequence ID" value="MBN2963603.1"/>
    <property type="molecule type" value="Genomic_DNA"/>
</dbReference>
<evidence type="ECO:0000313" key="2">
    <source>
        <dbReference type="EMBL" id="MBN2963603.1"/>
    </source>
</evidence>
<keyword evidence="1" id="KW-0676">Redox-active center</keyword>
<protein>
    <submittedName>
        <fullName evidence="2">Rdx family protein</fullName>
    </submittedName>
</protein>
<keyword evidence="3" id="KW-1185">Reference proteome</keyword>
<reference evidence="2 3" key="2">
    <citation type="submission" date="2021-02" db="EMBL/GenBank/DDBJ databases">
        <title>Sulfurospirillum tamanensis sp. nov.</title>
        <authorList>
            <person name="Frolova A."/>
            <person name="Merkel A."/>
            <person name="Slobodkin A."/>
        </authorList>
    </citation>
    <scope>NUCLEOTIDE SEQUENCE [LARGE SCALE GENOMIC DNA]</scope>
    <source>
        <strain evidence="2 3">T05b</strain>
    </source>
</reference>
<dbReference type="Pfam" id="PF10262">
    <property type="entry name" value="Rdx"/>
    <property type="match status" value="1"/>
</dbReference>
<proteinExistence type="predicted"/>
<reference evidence="3" key="1">
    <citation type="submission" date="2021-02" db="EMBL/GenBank/DDBJ databases">
        <title>Sulfurospirillum tamanensis sp. nov.</title>
        <authorList>
            <person name="Merkel A.Y."/>
        </authorList>
    </citation>
    <scope>NUCLEOTIDE SEQUENCE [LARGE SCALE GENOMIC DNA]</scope>
    <source>
        <strain evidence="3">T05b</strain>
    </source>
</reference>
<comment type="caution">
    <text evidence="2">The sequence shown here is derived from an EMBL/GenBank/DDBJ whole genome shotgun (WGS) entry which is preliminary data.</text>
</comment>
<sequence>MEEELKTAFPDISVELIPGSGSVFDVEVDGVRIFSKKEGGPDQYRRFPEEGEITALIKQIKA</sequence>
<dbReference type="Gene3D" id="3.40.30.10">
    <property type="entry name" value="Glutaredoxin"/>
    <property type="match status" value="1"/>
</dbReference>
<dbReference type="InterPro" id="IPR036249">
    <property type="entry name" value="Thioredoxin-like_sf"/>
</dbReference>
<name>A0ABS2WPP5_9BACT</name>
<dbReference type="Proteomes" id="UP000703590">
    <property type="component" value="Unassembled WGS sequence"/>
</dbReference>
<evidence type="ECO:0000256" key="1">
    <source>
        <dbReference type="ARBA" id="ARBA00023284"/>
    </source>
</evidence>
<dbReference type="InterPro" id="IPR011893">
    <property type="entry name" value="Selenoprotein_Rdx-typ"/>
</dbReference>
<reference evidence="2 3" key="3">
    <citation type="submission" date="2021-02" db="EMBL/GenBank/DDBJ databases">
        <authorList>
            <person name="Merkel A.Y."/>
        </authorList>
    </citation>
    <scope>NUCLEOTIDE SEQUENCE [LARGE SCALE GENOMIC DNA]</scope>
    <source>
        <strain evidence="2 3">T05b</strain>
    </source>
</reference>
<accession>A0ABS2WPP5</accession>
<gene>
    <name evidence="2" type="ORF">JWV37_02325</name>
</gene>
<organism evidence="2 3">
    <name type="scientific">Sulfurospirillum tamanense</name>
    <dbReference type="NCBI Taxonomy" id="2813362"/>
    <lineage>
        <taxon>Bacteria</taxon>
        <taxon>Pseudomonadati</taxon>
        <taxon>Campylobacterota</taxon>
        <taxon>Epsilonproteobacteria</taxon>
        <taxon>Campylobacterales</taxon>
        <taxon>Sulfurospirillaceae</taxon>
        <taxon>Sulfurospirillum</taxon>
    </lineage>
</organism>
<evidence type="ECO:0000313" key="3">
    <source>
        <dbReference type="Proteomes" id="UP000703590"/>
    </source>
</evidence>
<dbReference type="NCBIfam" id="TIGR02174">
    <property type="entry name" value="CXXU_selWTH"/>
    <property type="match status" value="1"/>
</dbReference>
<dbReference type="SUPFAM" id="SSF52833">
    <property type="entry name" value="Thioredoxin-like"/>
    <property type="match status" value="1"/>
</dbReference>